<dbReference type="EMBL" id="JAGGLG010000039">
    <property type="protein sequence ID" value="MBP2019930.1"/>
    <property type="molecule type" value="Genomic_DNA"/>
</dbReference>
<dbReference type="RefSeq" id="WP_209468031.1">
    <property type="nucleotide sequence ID" value="NZ_JAGGLG010000039.1"/>
</dbReference>
<name>A0ABS4JWM3_9FIRM</name>
<accession>A0ABS4JWM3</accession>
<dbReference type="Pfam" id="PF07561">
    <property type="entry name" value="DUF1540"/>
    <property type="match status" value="1"/>
</dbReference>
<dbReference type="Proteomes" id="UP001519289">
    <property type="component" value="Unassembled WGS sequence"/>
</dbReference>
<organism evidence="2 3">
    <name type="scientific">Symbiobacterium terraclitae</name>
    <dbReference type="NCBI Taxonomy" id="557451"/>
    <lineage>
        <taxon>Bacteria</taxon>
        <taxon>Bacillati</taxon>
        <taxon>Bacillota</taxon>
        <taxon>Clostridia</taxon>
        <taxon>Eubacteriales</taxon>
        <taxon>Symbiobacteriaceae</taxon>
        <taxon>Symbiobacterium</taxon>
    </lineage>
</organism>
<evidence type="ECO:0000259" key="1">
    <source>
        <dbReference type="Pfam" id="PF07561"/>
    </source>
</evidence>
<proteinExistence type="predicted"/>
<protein>
    <recommendedName>
        <fullName evidence="1">DUF1540 domain-containing protein</fullName>
    </recommendedName>
</protein>
<evidence type="ECO:0000313" key="3">
    <source>
        <dbReference type="Proteomes" id="UP001519289"/>
    </source>
</evidence>
<reference evidence="2 3" key="1">
    <citation type="submission" date="2021-03" db="EMBL/GenBank/DDBJ databases">
        <title>Genomic Encyclopedia of Type Strains, Phase IV (KMG-IV): sequencing the most valuable type-strain genomes for metagenomic binning, comparative biology and taxonomic classification.</title>
        <authorList>
            <person name="Goeker M."/>
        </authorList>
    </citation>
    <scope>NUCLEOTIDE SEQUENCE [LARGE SCALE GENOMIC DNA]</scope>
    <source>
        <strain evidence="2 3">DSM 27138</strain>
    </source>
</reference>
<gene>
    <name evidence="2" type="ORF">J2Z79_003377</name>
</gene>
<feature type="domain" description="DUF1540" evidence="1">
    <location>
        <begin position="6"/>
        <end position="61"/>
    </location>
</feature>
<dbReference type="InterPro" id="IPR011437">
    <property type="entry name" value="DUF1540"/>
</dbReference>
<evidence type="ECO:0000313" key="2">
    <source>
        <dbReference type="EMBL" id="MBP2019930.1"/>
    </source>
</evidence>
<comment type="caution">
    <text evidence="2">The sequence shown here is derived from an EMBL/GenBank/DDBJ whole genome shotgun (WGS) entry which is preliminary data.</text>
</comment>
<sequence length="77" mass="8225">MASQQIRCTVSSCYYYESNDRCAAEQIMVRSKPGAGGSANMEVGAIGGQAQESNQTLCETFIPHTKGPKPGIRRIGS</sequence>
<keyword evidence="3" id="KW-1185">Reference proteome</keyword>